<dbReference type="SUPFAM" id="SSF51445">
    <property type="entry name" value="(Trans)glycosidases"/>
    <property type="match status" value="1"/>
</dbReference>
<evidence type="ECO:0000256" key="2">
    <source>
        <dbReference type="ARBA" id="ARBA00022801"/>
    </source>
</evidence>
<dbReference type="EMBL" id="CAJHJG010004986">
    <property type="protein sequence ID" value="CAD6946591.1"/>
    <property type="molecule type" value="Genomic_DNA"/>
</dbReference>
<comment type="similarity">
    <text evidence="1">Belongs to the glycosyl hydrolase 5 (cellulase A) family.</text>
</comment>
<dbReference type="PANTHER" id="PTHR31297">
    <property type="entry name" value="GLUCAN ENDO-1,6-BETA-GLUCOSIDASE B"/>
    <property type="match status" value="1"/>
</dbReference>
<organism evidence="5 6">
    <name type="scientific">Tilletia caries</name>
    <name type="common">wheat bunt fungus</name>
    <dbReference type="NCBI Taxonomy" id="13290"/>
    <lineage>
        <taxon>Eukaryota</taxon>
        <taxon>Fungi</taxon>
        <taxon>Dikarya</taxon>
        <taxon>Basidiomycota</taxon>
        <taxon>Ustilaginomycotina</taxon>
        <taxon>Exobasidiomycetes</taxon>
        <taxon>Tilletiales</taxon>
        <taxon>Tilletiaceae</taxon>
        <taxon>Tilletia</taxon>
    </lineage>
</organism>
<accession>A0ABN7J3K9</accession>
<evidence type="ECO:0008006" key="7">
    <source>
        <dbReference type="Google" id="ProtNLM"/>
    </source>
</evidence>
<evidence type="ECO:0000313" key="5">
    <source>
        <dbReference type="EMBL" id="CAD6946591.1"/>
    </source>
</evidence>
<evidence type="ECO:0000256" key="1">
    <source>
        <dbReference type="ARBA" id="ARBA00005641"/>
    </source>
</evidence>
<dbReference type="Proteomes" id="UP000836402">
    <property type="component" value="Unassembled WGS sequence"/>
</dbReference>
<dbReference type="PANTHER" id="PTHR31297:SF42">
    <property type="entry name" value="GLYCOSIDE HYDROLASE FAMILY 5 DOMAIN-CONTAINING PROTEIN"/>
    <property type="match status" value="1"/>
</dbReference>
<dbReference type="InterPro" id="IPR050386">
    <property type="entry name" value="Glycosyl_hydrolase_5"/>
</dbReference>
<dbReference type="InterPro" id="IPR017853">
    <property type="entry name" value="GH"/>
</dbReference>
<comment type="caution">
    <text evidence="5">The sequence shown here is derived from an EMBL/GenBank/DDBJ whole genome shotgun (WGS) entry which is preliminary data.</text>
</comment>
<feature type="compositionally biased region" description="Basic residues" evidence="4">
    <location>
        <begin position="81"/>
        <end position="92"/>
    </location>
</feature>
<sequence>MHDTACPWELLLTPPSSGPSAPSVSLVPPASFMSTTRSAVSTLASGSSALSFGPSSRSGPAPRVVLRPSLRSRPRPAAQTHRLHAQRTRHAVQRSPPSPFPRVSSHHHGGAHEPPPGMVGSRTSMVHQNDYPIQNDLYTRLRTPGPGLFPGHGRNRDPFIARMGTSVLSPLLNQIMHIGSGAGLAILRPGTLSTQFYEVVINASNVLNANAINAPGNHVVIDVITKGLYLDPGFLGQFFQEHLDSWITEDDLRQIAAVGLNHLRIPIGHWAFPDCIESGVAYQAQVRVDLLKLGVRWAQKYNIKVWIDLPGTPGSRNGYSSSGRAGVAHWPNNATYVDMTEKAFNYLVAEFTQYTYKGTVTAIQPVNEPVGAYSKPVQNLVNTYYLWNFNNAQQSEPVITDAHPYFVYAPQEVDASDTFRLCEVCQYGTKISQSQRYYPTVAAEWSIGAPNRDNFPVLRDLPASD</sequence>
<evidence type="ECO:0000256" key="3">
    <source>
        <dbReference type="ARBA" id="ARBA00023295"/>
    </source>
</evidence>
<keyword evidence="3" id="KW-0326">Glycosidase</keyword>
<feature type="compositionally biased region" description="Low complexity" evidence="4">
    <location>
        <begin position="46"/>
        <end position="71"/>
    </location>
</feature>
<name>A0ABN7J3K9_9BASI</name>
<feature type="region of interest" description="Disordered" evidence="4">
    <location>
        <begin position="46"/>
        <end position="118"/>
    </location>
</feature>
<gene>
    <name evidence="5" type="ORF">JKIAZH3_G9122</name>
</gene>
<proteinExistence type="inferred from homology"/>
<dbReference type="Gene3D" id="3.20.20.80">
    <property type="entry name" value="Glycosidases"/>
    <property type="match status" value="1"/>
</dbReference>
<keyword evidence="6" id="KW-1185">Reference proteome</keyword>
<protein>
    <recommendedName>
        <fullName evidence="7">Glycoside hydrolase family 5 domain-containing protein</fullName>
    </recommendedName>
</protein>
<keyword evidence="2" id="KW-0378">Hydrolase</keyword>
<reference evidence="5" key="1">
    <citation type="submission" date="2020-10" db="EMBL/GenBank/DDBJ databases">
        <authorList>
            <person name="Sedaghatjoo S."/>
        </authorList>
    </citation>
    <scope>NUCLEOTIDE SEQUENCE</scope>
    <source>
        <strain evidence="5">AZH3</strain>
    </source>
</reference>
<evidence type="ECO:0000256" key="4">
    <source>
        <dbReference type="SAM" id="MobiDB-lite"/>
    </source>
</evidence>
<evidence type="ECO:0000313" key="6">
    <source>
        <dbReference type="Proteomes" id="UP000836402"/>
    </source>
</evidence>